<dbReference type="AlphaFoldDB" id="A0AAV1YQJ8"/>
<sequence>MAIKKQISVVCLVLIVFLECSQSGYNRSVDMLRMNLSTTAACNQQPRPSQS</sequence>
<accession>A0AAV1YQJ8</accession>
<organism evidence="2 3">
    <name type="scientific">Larinioides sclopetarius</name>
    <dbReference type="NCBI Taxonomy" id="280406"/>
    <lineage>
        <taxon>Eukaryota</taxon>
        <taxon>Metazoa</taxon>
        <taxon>Ecdysozoa</taxon>
        <taxon>Arthropoda</taxon>
        <taxon>Chelicerata</taxon>
        <taxon>Arachnida</taxon>
        <taxon>Araneae</taxon>
        <taxon>Araneomorphae</taxon>
        <taxon>Entelegynae</taxon>
        <taxon>Araneoidea</taxon>
        <taxon>Araneidae</taxon>
        <taxon>Larinioides</taxon>
    </lineage>
</organism>
<protein>
    <submittedName>
        <fullName evidence="2">Uncharacterized protein</fullName>
    </submittedName>
</protein>
<name>A0AAV1YQJ8_9ARAC</name>
<gene>
    <name evidence="2" type="ORF">LARSCL_LOCUS250</name>
</gene>
<feature type="chain" id="PRO_5043516801" evidence="1">
    <location>
        <begin position="24"/>
        <end position="51"/>
    </location>
</feature>
<evidence type="ECO:0000313" key="2">
    <source>
        <dbReference type="EMBL" id="CAL1261184.1"/>
    </source>
</evidence>
<proteinExistence type="predicted"/>
<keyword evidence="3" id="KW-1185">Reference proteome</keyword>
<comment type="caution">
    <text evidence="2">The sequence shown here is derived from an EMBL/GenBank/DDBJ whole genome shotgun (WGS) entry which is preliminary data.</text>
</comment>
<dbReference type="EMBL" id="CAXIEN010000001">
    <property type="protein sequence ID" value="CAL1261184.1"/>
    <property type="molecule type" value="Genomic_DNA"/>
</dbReference>
<evidence type="ECO:0000313" key="3">
    <source>
        <dbReference type="Proteomes" id="UP001497382"/>
    </source>
</evidence>
<feature type="non-terminal residue" evidence="2">
    <location>
        <position position="51"/>
    </location>
</feature>
<reference evidence="2 3" key="1">
    <citation type="submission" date="2024-04" db="EMBL/GenBank/DDBJ databases">
        <authorList>
            <person name="Rising A."/>
            <person name="Reimegard J."/>
            <person name="Sonavane S."/>
            <person name="Akerstrom W."/>
            <person name="Nylinder S."/>
            <person name="Hedman E."/>
            <person name="Kallberg Y."/>
        </authorList>
    </citation>
    <scope>NUCLEOTIDE SEQUENCE [LARGE SCALE GENOMIC DNA]</scope>
</reference>
<feature type="signal peptide" evidence="1">
    <location>
        <begin position="1"/>
        <end position="23"/>
    </location>
</feature>
<dbReference type="Proteomes" id="UP001497382">
    <property type="component" value="Unassembled WGS sequence"/>
</dbReference>
<keyword evidence="1" id="KW-0732">Signal</keyword>
<evidence type="ECO:0000256" key="1">
    <source>
        <dbReference type="SAM" id="SignalP"/>
    </source>
</evidence>